<dbReference type="Pfam" id="PF00271">
    <property type="entry name" value="Helicase_C"/>
    <property type="match status" value="1"/>
</dbReference>
<feature type="region of interest" description="Disordered" evidence="9">
    <location>
        <begin position="108"/>
        <end position="198"/>
    </location>
</feature>
<feature type="region of interest" description="Disordered" evidence="9">
    <location>
        <begin position="566"/>
        <end position="604"/>
    </location>
</feature>
<dbReference type="Pfam" id="PF21010">
    <property type="entry name" value="HA2_C"/>
    <property type="match status" value="1"/>
</dbReference>
<dbReference type="GO" id="GO:0005524">
    <property type="term" value="F:ATP binding"/>
    <property type="evidence" value="ECO:0007669"/>
    <property type="project" value="UniProtKB-KW"/>
</dbReference>
<dbReference type="InterPro" id="IPR011709">
    <property type="entry name" value="DEAD-box_helicase_OB_fold"/>
</dbReference>
<evidence type="ECO:0000256" key="3">
    <source>
        <dbReference type="ARBA" id="ARBA00022728"/>
    </source>
</evidence>
<dbReference type="GO" id="GO:0000462">
    <property type="term" value="P:maturation of SSU-rRNA from tricistronic rRNA transcript (SSU-rRNA, 5.8S rRNA, LSU-rRNA)"/>
    <property type="evidence" value="ECO:0007669"/>
    <property type="project" value="TreeGrafter"/>
</dbReference>
<sequence>MKPSRNSNAAGPNSSSEIGGGDLIILPPKKKKEKGKNQLNVRQQPKLSKSQKRKLKKLEEEKEKELLMSKSIETLEKYKIKDDVFSLMWSSRNLGQVETVREKRRREVEFSKAGLELPHAEKAQTKRKRDKASQNNDDVEVSEEEICLPDTNVHSDASMQPLRDEPNDRRAGDSFEDVANDNTQPSLPRSEEKSTESCQIEEITKPKDVMDEDPIYNPEGENNHNNCISLRNHVAPTVVHVSRPKDVEKQRMGLPIVMMEQEIMEAINENISLIICGETGCGKTTQVPQFLYEAGFGSRGSNNGGGIIGVTQPRRVAVLATAKRVAYELGLRFGKEVGFQVRHDRKVGENCSIKFMTDGILLREVQNDFLLKRYSVLILDEAHERSLNTDILIGMLSRVIQERQREYEMQEKKILAGETIESGNRIYPLKLVLMSATLRVEDFVSNTKIFRNPPPVIEVPTRQFPVTTHFSKKTEIVDYIGQAYKKVLSIHKRLPPGGILVFVTGQREVELLCQRLRRASRKLVEDKASSVSVEKPPEENDMKEIGEAFEFQGSSGHEITERFNSHMEEDNEDFPEDTSDASYDSEEESDLEFFSDGENQTKPESVGDILEEEGTLTSLKAAFEALSGKRVSDSNTKAKDVPETPEGGSDPSRSLSERDDKDNGYSPGKLNVLPLYAMLPASSQLRVFEDARDGERLVVVATNVAETSLTIPGISYVVDTGREKVKNYNSSSGMETYEIQWISKASAAQRAGRAGRTGPGHCYRLYSSAAFNNLFSDFSIAEISKVPVDSVVLLLKSMHIGKVANFPFPTPPETNALIEAERCLKILEALDENGRLTALGKAMARYPMGPRHSRMLLTVIQIMQKAKKCARANLVLAYAVAAVAALSLTNPFLRHFEDNGNNADGKSHAEEGDPKESKKASDKEEKLRKKQQKQIARASCEKFANPTSDALTVAFALQSFDLSENQSQFCDENALHYKTMEEISKLRKQLVKLVFASHDSQQDFSWAHGTIEDVESAWMVSSDKHPLQLNEEEILGQAICSGWADRVAKRIKGASLLAEGDRNTNAVRYQACMLKETVFLHRWSSISRSAPEFLVYSELLHSKRPYIHGATVVKPNWLPEYARVSCSFSAPLSEPKPYYDATADQVMSWVAPTFGPHLWPLPLYGLPIKDDSTRVAVFAYSLLEGQILPCLKDVRKFMAASPATVLKPEARGLKRIGNLSSKLNKKGRVIDTRAKLGNMWKENPRFLFPEILDWFQEGFFNRFEELWEEMHRQALGDPKQRLKKRTKKLKREGRLILASGVEGMEEFRQR</sequence>
<keyword evidence="4" id="KW-0547">Nucleotide-binding</keyword>
<dbReference type="FunFam" id="1.20.120.1080:FF:000021">
    <property type="entry name" value="ATP-dependent RNA helicase DEAH13"/>
    <property type="match status" value="1"/>
</dbReference>
<feature type="compositionally biased region" description="Basic and acidic residues" evidence="9">
    <location>
        <begin position="162"/>
        <end position="173"/>
    </location>
</feature>
<accession>A0A8X8XJH0</accession>
<dbReference type="GO" id="GO:0016787">
    <property type="term" value="F:hydrolase activity"/>
    <property type="evidence" value="ECO:0007669"/>
    <property type="project" value="UniProtKB-KW"/>
</dbReference>
<evidence type="ECO:0000256" key="4">
    <source>
        <dbReference type="ARBA" id="ARBA00022741"/>
    </source>
</evidence>
<reference evidence="12" key="2">
    <citation type="submission" date="2020-08" db="EMBL/GenBank/DDBJ databases">
        <title>Plant Genome Project.</title>
        <authorList>
            <person name="Zhang R.-G."/>
        </authorList>
    </citation>
    <scope>NUCLEOTIDE SEQUENCE</scope>
    <source>
        <strain evidence="12">Huo1</strain>
        <tissue evidence="12">Leaf</tissue>
    </source>
</reference>
<dbReference type="InterPro" id="IPR007502">
    <property type="entry name" value="Helicase-assoc_dom"/>
</dbReference>
<evidence type="ECO:0000259" key="11">
    <source>
        <dbReference type="PROSITE" id="PS51194"/>
    </source>
</evidence>
<dbReference type="SMART" id="SM00487">
    <property type="entry name" value="DEXDc"/>
    <property type="match status" value="1"/>
</dbReference>
<dbReference type="CDD" id="cd18791">
    <property type="entry name" value="SF2_C_RHA"/>
    <property type="match status" value="1"/>
</dbReference>
<gene>
    <name evidence="12" type="ORF">SASPL_122147</name>
</gene>
<dbReference type="FunFam" id="3.40.50.300:FF:000637">
    <property type="entry name" value="ATP-dependent RNA helicase DHX37/DHR1"/>
    <property type="match status" value="1"/>
</dbReference>
<feature type="compositionally biased region" description="Basic and acidic residues" evidence="9">
    <location>
        <begin position="905"/>
        <end position="927"/>
    </location>
</feature>
<feature type="compositionally biased region" description="Acidic residues" evidence="9">
    <location>
        <begin position="137"/>
        <end position="147"/>
    </location>
</feature>
<feature type="compositionally biased region" description="Polar residues" evidence="9">
    <location>
        <begin position="1"/>
        <end position="17"/>
    </location>
</feature>
<dbReference type="SMART" id="SM00382">
    <property type="entry name" value="AAA"/>
    <property type="match status" value="1"/>
</dbReference>
<comment type="caution">
    <text evidence="12">The sequence shown here is derived from an EMBL/GenBank/DDBJ whole genome shotgun (WGS) entry which is preliminary data.</text>
</comment>
<dbReference type="PROSITE" id="PS51194">
    <property type="entry name" value="HELICASE_CTER"/>
    <property type="match status" value="1"/>
</dbReference>
<feature type="compositionally biased region" description="Basic and acidic residues" evidence="9">
    <location>
        <begin position="630"/>
        <end position="642"/>
    </location>
</feature>
<dbReference type="Proteomes" id="UP000298416">
    <property type="component" value="Unassembled WGS sequence"/>
</dbReference>
<dbReference type="SMART" id="SM00847">
    <property type="entry name" value="HA2"/>
    <property type="match status" value="1"/>
</dbReference>
<dbReference type="Pfam" id="PF07717">
    <property type="entry name" value="OB_NTP_bind"/>
    <property type="match status" value="1"/>
</dbReference>
<dbReference type="PROSITE" id="PS51192">
    <property type="entry name" value="HELICASE_ATP_BIND_1"/>
    <property type="match status" value="1"/>
</dbReference>
<feature type="domain" description="Helicase C-terminal" evidence="11">
    <location>
        <begin position="618"/>
        <end position="799"/>
    </location>
</feature>
<comment type="catalytic activity">
    <reaction evidence="8">
        <text>ATP + H2O = ADP + phosphate + H(+)</text>
        <dbReference type="Rhea" id="RHEA:13065"/>
        <dbReference type="ChEBI" id="CHEBI:15377"/>
        <dbReference type="ChEBI" id="CHEBI:15378"/>
        <dbReference type="ChEBI" id="CHEBI:30616"/>
        <dbReference type="ChEBI" id="CHEBI:43474"/>
        <dbReference type="ChEBI" id="CHEBI:456216"/>
        <dbReference type="EC" id="3.6.4.13"/>
    </reaction>
</comment>
<evidence type="ECO:0000256" key="6">
    <source>
        <dbReference type="ARBA" id="ARBA00022806"/>
    </source>
</evidence>
<name>A0A8X8XJH0_SALSN</name>
<dbReference type="GO" id="GO:0003723">
    <property type="term" value="F:RNA binding"/>
    <property type="evidence" value="ECO:0007669"/>
    <property type="project" value="TreeGrafter"/>
</dbReference>
<dbReference type="GO" id="GO:0003724">
    <property type="term" value="F:RNA helicase activity"/>
    <property type="evidence" value="ECO:0007669"/>
    <property type="project" value="UniProtKB-EC"/>
</dbReference>
<dbReference type="GO" id="GO:0005730">
    <property type="term" value="C:nucleolus"/>
    <property type="evidence" value="ECO:0007669"/>
    <property type="project" value="TreeGrafter"/>
</dbReference>
<dbReference type="InterPro" id="IPR014001">
    <property type="entry name" value="Helicase_ATP-bd"/>
</dbReference>
<dbReference type="PANTHER" id="PTHR18934">
    <property type="entry name" value="ATP-DEPENDENT RNA HELICASE"/>
    <property type="match status" value="1"/>
</dbReference>
<comment type="similarity">
    <text evidence="1">Belongs to the DEAD box helicase family. DEAH subfamily.</text>
</comment>
<feature type="region of interest" description="Disordered" evidence="9">
    <location>
        <begin position="899"/>
        <end position="931"/>
    </location>
</feature>
<keyword evidence="7" id="KW-0067">ATP-binding</keyword>
<keyword evidence="3" id="KW-0508">mRNA splicing</keyword>
<dbReference type="PROSITE" id="PS00690">
    <property type="entry name" value="DEAH_ATP_HELICASE"/>
    <property type="match status" value="1"/>
</dbReference>
<dbReference type="PANTHER" id="PTHR18934:SF99">
    <property type="entry name" value="ATP-DEPENDENT RNA HELICASE DHX37-RELATED"/>
    <property type="match status" value="1"/>
</dbReference>
<dbReference type="InterPro" id="IPR002464">
    <property type="entry name" value="DNA/RNA_helicase_DEAH_CS"/>
</dbReference>
<evidence type="ECO:0000256" key="7">
    <source>
        <dbReference type="ARBA" id="ARBA00022840"/>
    </source>
</evidence>
<keyword evidence="13" id="KW-1185">Reference proteome</keyword>
<dbReference type="EC" id="3.6.4.13" evidence="2"/>
<dbReference type="EMBL" id="PNBA02000008">
    <property type="protein sequence ID" value="KAG6414773.1"/>
    <property type="molecule type" value="Genomic_DNA"/>
</dbReference>
<organism evidence="12">
    <name type="scientific">Salvia splendens</name>
    <name type="common">Scarlet sage</name>
    <dbReference type="NCBI Taxonomy" id="180675"/>
    <lineage>
        <taxon>Eukaryota</taxon>
        <taxon>Viridiplantae</taxon>
        <taxon>Streptophyta</taxon>
        <taxon>Embryophyta</taxon>
        <taxon>Tracheophyta</taxon>
        <taxon>Spermatophyta</taxon>
        <taxon>Magnoliopsida</taxon>
        <taxon>eudicotyledons</taxon>
        <taxon>Gunneridae</taxon>
        <taxon>Pentapetalae</taxon>
        <taxon>asterids</taxon>
        <taxon>lamiids</taxon>
        <taxon>Lamiales</taxon>
        <taxon>Lamiaceae</taxon>
        <taxon>Nepetoideae</taxon>
        <taxon>Mentheae</taxon>
        <taxon>Salviinae</taxon>
        <taxon>Salvia</taxon>
        <taxon>Salvia subgen. Calosphace</taxon>
        <taxon>core Calosphace</taxon>
    </lineage>
</organism>
<dbReference type="InterPro" id="IPR003593">
    <property type="entry name" value="AAA+_ATPase"/>
</dbReference>
<reference evidence="12" key="1">
    <citation type="submission" date="2018-01" db="EMBL/GenBank/DDBJ databases">
        <authorList>
            <person name="Mao J.F."/>
        </authorList>
    </citation>
    <scope>NUCLEOTIDE SEQUENCE</scope>
    <source>
        <strain evidence="12">Huo1</strain>
        <tissue evidence="12">Leaf</tissue>
    </source>
</reference>
<dbReference type="InterPro" id="IPR048333">
    <property type="entry name" value="HA2_WH"/>
</dbReference>
<keyword evidence="6" id="KW-0347">Helicase</keyword>
<dbReference type="SMART" id="SM00490">
    <property type="entry name" value="HELICc"/>
    <property type="match status" value="1"/>
</dbReference>
<dbReference type="InterPro" id="IPR011545">
    <property type="entry name" value="DEAD/DEAH_box_helicase_dom"/>
</dbReference>
<evidence type="ECO:0000256" key="9">
    <source>
        <dbReference type="SAM" id="MobiDB-lite"/>
    </source>
</evidence>
<dbReference type="Pfam" id="PF00270">
    <property type="entry name" value="DEAD"/>
    <property type="match status" value="1"/>
</dbReference>
<evidence type="ECO:0000256" key="2">
    <source>
        <dbReference type="ARBA" id="ARBA00012552"/>
    </source>
</evidence>
<proteinExistence type="inferred from homology"/>
<dbReference type="InterPro" id="IPR056371">
    <property type="entry name" value="DHX37-like_C"/>
</dbReference>
<feature type="region of interest" description="Disordered" evidence="9">
    <location>
        <begin position="1"/>
        <end position="61"/>
    </location>
</feature>
<evidence type="ECO:0000256" key="8">
    <source>
        <dbReference type="ARBA" id="ARBA00047984"/>
    </source>
</evidence>
<evidence type="ECO:0000313" key="12">
    <source>
        <dbReference type="EMBL" id="KAG6414773.1"/>
    </source>
</evidence>
<dbReference type="GO" id="GO:0005681">
    <property type="term" value="C:spliceosomal complex"/>
    <property type="evidence" value="ECO:0007669"/>
    <property type="project" value="UniProtKB-KW"/>
</dbReference>
<evidence type="ECO:0000256" key="1">
    <source>
        <dbReference type="ARBA" id="ARBA00008792"/>
    </source>
</evidence>
<keyword evidence="3" id="KW-0747">Spliceosome</keyword>
<evidence type="ECO:0000256" key="5">
    <source>
        <dbReference type="ARBA" id="ARBA00022801"/>
    </source>
</evidence>
<dbReference type="Pfam" id="PF23362">
    <property type="entry name" value="DHX37_C"/>
    <property type="match status" value="1"/>
</dbReference>
<feature type="region of interest" description="Disordered" evidence="9">
    <location>
        <begin position="627"/>
        <end position="667"/>
    </location>
</feature>
<dbReference type="InterPro" id="IPR001650">
    <property type="entry name" value="Helicase_C-like"/>
</dbReference>
<keyword evidence="5" id="KW-0378">Hydrolase</keyword>
<dbReference type="OrthoDB" id="10253254at2759"/>
<evidence type="ECO:0000313" key="13">
    <source>
        <dbReference type="Proteomes" id="UP000298416"/>
    </source>
</evidence>
<evidence type="ECO:0000259" key="10">
    <source>
        <dbReference type="PROSITE" id="PS51192"/>
    </source>
</evidence>
<dbReference type="CDD" id="cd17982">
    <property type="entry name" value="DEXHc_DHX37"/>
    <property type="match status" value="1"/>
</dbReference>
<protein>
    <recommendedName>
        <fullName evidence="2">RNA helicase</fullName>
        <ecNumber evidence="2">3.6.4.13</ecNumber>
    </recommendedName>
</protein>
<feature type="compositionally biased region" description="Acidic residues" evidence="9">
    <location>
        <begin position="569"/>
        <end position="595"/>
    </location>
</feature>
<feature type="domain" description="Helicase ATP-binding" evidence="10">
    <location>
        <begin position="264"/>
        <end position="456"/>
    </location>
</feature>
<keyword evidence="3" id="KW-0507">mRNA processing</keyword>
<dbReference type="Pfam" id="PF04408">
    <property type="entry name" value="WHD_HA2"/>
    <property type="match status" value="1"/>
</dbReference>